<dbReference type="SUPFAM" id="SSF144091">
    <property type="entry name" value="Rhomboid-like"/>
    <property type="match status" value="1"/>
</dbReference>
<feature type="compositionally biased region" description="Basic and acidic residues" evidence="5">
    <location>
        <begin position="711"/>
        <end position="731"/>
    </location>
</feature>
<dbReference type="SUPFAM" id="SSF51004">
    <property type="entry name" value="C-terminal (heme d1) domain of cytochrome cd1-nitrite reductase"/>
    <property type="match status" value="1"/>
</dbReference>
<evidence type="ECO:0000256" key="4">
    <source>
        <dbReference type="ARBA" id="ARBA00023136"/>
    </source>
</evidence>
<proteinExistence type="predicted"/>
<feature type="domain" description="Peptidase S54 rhomboid" evidence="7">
    <location>
        <begin position="140"/>
        <end position="296"/>
    </location>
</feature>
<comment type="caution">
    <text evidence="8">The sequence shown here is derived from an EMBL/GenBank/DDBJ whole genome shotgun (WGS) entry which is preliminary data.</text>
</comment>
<comment type="subcellular location">
    <subcellularLocation>
        <location evidence="1">Membrane</location>
        <topology evidence="1">Multi-pass membrane protein</topology>
    </subcellularLocation>
</comment>
<feature type="transmembrane region" description="Helical" evidence="6">
    <location>
        <begin position="310"/>
        <end position="328"/>
    </location>
</feature>
<dbReference type="GO" id="GO:0004252">
    <property type="term" value="F:serine-type endopeptidase activity"/>
    <property type="evidence" value="ECO:0007669"/>
    <property type="project" value="InterPro"/>
</dbReference>
<reference evidence="8 9" key="1">
    <citation type="submission" date="2018-06" db="EMBL/GenBank/DDBJ databases">
        <title>Three novel Pseudomonas species isolated from symptomatic oak.</title>
        <authorList>
            <person name="Bueno-Gonzalez V."/>
            <person name="Brady C."/>
        </authorList>
    </citation>
    <scope>NUCLEOTIDE SEQUENCE [LARGE SCALE GENOMIC DNA]</scope>
    <source>
        <strain evidence="8 9">P9A</strain>
    </source>
</reference>
<keyword evidence="3 6" id="KW-1133">Transmembrane helix</keyword>
<dbReference type="EMBL" id="QJUI01000004">
    <property type="protein sequence ID" value="TBU82156.1"/>
    <property type="molecule type" value="Genomic_DNA"/>
</dbReference>
<evidence type="ECO:0000256" key="1">
    <source>
        <dbReference type="ARBA" id="ARBA00004141"/>
    </source>
</evidence>
<dbReference type="PANTHER" id="PTHR43731:SF26">
    <property type="entry name" value="RHOMBOID-LIKE PROTEIN 10, CHLOROPLASTIC"/>
    <property type="match status" value="1"/>
</dbReference>
<protein>
    <recommendedName>
        <fullName evidence="7">Peptidase S54 rhomboid domain-containing protein</fullName>
    </recommendedName>
</protein>
<evidence type="ECO:0000256" key="5">
    <source>
        <dbReference type="SAM" id="MobiDB-lite"/>
    </source>
</evidence>
<name>A0A4Q9QQM8_9GAMM</name>
<keyword evidence="9" id="KW-1185">Reference proteome</keyword>
<evidence type="ECO:0000256" key="2">
    <source>
        <dbReference type="ARBA" id="ARBA00022692"/>
    </source>
</evidence>
<sequence>MDGKSAIHPFLATSSGLASVACPHGWKRSQAMSASRIRRGGSQPVISWGDLYDDLRESSTLHSVQRGWTAHVRRLERRSALQMELTGQHRLRLPWLTLCLIIANIGAYWWMADTVGHFGPYDETELMLLGANVASLSATGDYARLFTSMFLHGSLLHLGQNMLALLLIGATLESLLARWQWLALYLLGGLFASFASATLNFDREQVSFFGQVTQIIYVSVGASGAIMSLAGAELGVALGLKLRAMNEGGETTQPDKLLRSALLMPILVLIYGLLDGGTDNAAHIGGFLFGLLAVAPIAAAYFISSWPPRVALGLGALLVLGLSGLQLFNRVASHPDSGGLRQLALWEVEETQRVSDLHQRIAQERQEPLPPATTEQAKGLVIPVPFVGRMVPTSDPQRVFLLKNYDQAQIIEYDLARNAPVRTLIDHPYAGNDLWGCPMQQCFGVGVSDLQLDEANGKGYVSSLVKGALSRIDLASGSIDWTTVTGKFPSRLLLRDGRLYSLDRADSSLVILDAENGKLLAKVQLPGEGDYWHRWPTGETLQFSSQGDALYLLPSGGQPLRMDLASQALTPVGDEGARQMGHDGQGRLWLLYEDGVFYPELDARRERVFYRMERPSPARYVNTTFIDRDGRQPLILHLESNFVLASSGHTGQLLRLYPLAHHEENQLYLQALDGGRFYVSGRQATQLLNIDTALPAAGAGDAYQAQLEEQPQWKRQFERRESPQERPGWEW</sequence>
<dbReference type="InterPro" id="IPR015943">
    <property type="entry name" value="WD40/YVTN_repeat-like_dom_sf"/>
</dbReference>
<keyword evidence="2 6" id="KW-0812">Transmembrane</keyword>
<feature type="transmembrane region" description="Helical" evidence="6">
    <location>
        <begin position="257"/>
        <end position="274"/>
    </location>
</feature>
<evidence type="ECO:0000313" key="9">
    <source>
        <dbReference type="Proteomes" id="UP000292302"/>
    </source>
</evidence>
<evidence type="ECO:0000256" key="6">
    <source>
        <dbReference type="SAM" id="Phobius"/>
    </source>
</evidence>
<evidence type="ECO:0000313" key="8">
    <source>
        <dbReference type="EMBL" id="TBU82156.1"/>
    </source>
</evidence>
<gene>
    <name evidence="8" type="ORF">DNK06_06485</name>
</gene>
<feature type="transmembrane region" description="Helical" evidence="6">
    <location>
        <begin position="149"/>
        <end position="170"/>
    </location>
</feature>
<dbReference type="PANTHER" id="PTHR43731">
    <property type="entry name" value="RHOMBOID PROTEASE"/>
    <property type="match status" value="1"/>
</dbReference>
<feature type="transmembrane region" description="Helical" evidence="6">
    <location>
        <begin position="93"/>
        <end position="111"/>
    </location>
</feature>
<organism evidence="8 9">
    <name type="scientific">Phytopseudomonas daroniae</name>
    <dbReference type="NCBI Taxonomy" id="2487519"/>
    <lineage>
        <taxon>Bacteria</taxon>
        <taxon>Pseudomonadati</taxon>
        <taxon>Pseudomonadota</taxon>
        <taxon>Gammaproteobacteria</taxon>
        <taxon>Pseudomonadales</taxon>
        <taxon>Pseudomonadaceae</taxon>
        <taxon>Phytopseudomonas</taxon>
    </lineage>
</organism>
<dbReference type="GO" id="GO:0016020">
    <property type="term" value="C:membrane"/>
    <property type="evidence" value="ECO:0007669"/>
    <property type="project" value="UniProtKB-SubCell"/>
</dbReference>
<accession>A0A4Q9QQM8</accession>
<feature type="transmembrane region" description="Helical" evidence="6">
    <location>
        <begin position="213"/>
        <end position="236"/>
    </location>
</feature>
<dbReference type="InterPro" id="IPR011048">
    <property type="entry name" value="Haem_d1_sf"/>
</dbReference>
<dbReference type="Proteomes" id="UP000292302">
    <property type="component" value="Unassembled WGS sequence"/>
</dbReference>
<keyword evidence="4 6" id="KW-0472">Membrane</keyword>
<dbReference type="InterPro" id="IPR035952">
    <property type="entry name" value="Rhomboid-like_sf"/>
</dbReference>
<dbReference type="InterPro" id="IPR022764">
    <property type="entry name" value="Peptidase_S54_rhomboid_dom"/>
</dbReference>
<dbReference type="AlphaFoldDB" id="A0A4Q9QQM8"/>
<evidence type="ECO:0000259" key="7">
    <source>
        <dbReference type="Pfam" id="PF01694"/>
    </source>
</evidence>
<dbReference type="InterPro" id="IPR050925">
    <property type="entry name" value="Rhomboid_protease_S54"/>
</dbReference>
<dbReference type="OrthoDB" id="9778341at2"/>
<dbReference type="PROSITE" id="PS51257">
    <property type="entry name" value="PROKAR_LIPOPROTEIN"/>
    <property type="match status" value="1"/>
</dbReference>
<dbReference type="Gene3D" id="2.130.10.10">
    <property type="entry name" value="YVTN repeat-like/Quinoprotein amine dehydrogenase"/>
    <property type="match status" value="1"/>
</dbReference>
<feature type="region of interest" description="Disordered" evidence="5">
    <location>
        <begin position="710"/>
        <end position="731"/>
    </location>
</feature>
<feature type="transmembrane region" description="Helical" evidence="6">
    <location>
        <begin position="182"/>
        <end position="201"/>
    </location>
</feature>
<dbReference type="Gene3D" id="1.20.1540.10">
    <property type="entry name" value="Rhomboid-like"/>
    <property type="match status" value="1"/>
</dbReference>
<evidence type="ECO:0000256" key="3">
    <source>
        <dbReference type="ARBA" id="ARBA00022989"/>
    </source>
</evidence>
<feature type="transmembrane region" description="Helical" evidence="6">
    <location>
        <begin position="280"/>
        <end position="303"/>
    </location>
</feature>
<dbReference type="Pfam" id="PF01694">
    <property type="entry name" value="Rhomboid"/>
    <property type="match status" value="1"/>
</dbReference>